<dbReference type="FunCoup" id="V4T7X0">
    <property type="interactions" value="59"/>
</dbReference>
<dbReference type="KEGG" id="cic:CICLE_v10033844mg"/>
<organism evidence="1 2">
    <name type="scientific">Citrus clementina</name>
    <name type="common">Clementine</name>
    <name type="synonym">Citrus deliciosa x Citrus sinensis</name>
    <dbReference type="NCBI Taxonomy" id="85681"/>
    <lineage>
        <taxon>Eukaryota</taxon>
        <taxon>Viridiplantae</taxon>
        <taxon>Streptophyta</taxon>
        <taxon>Embryophyta</taxon>
        <taxon>Tracheophyta</taxon>
        <taxon>Spermatophyta</taxon>
        <taxon>Magnoliopsida</taxon>
        <taxon>eudicotyledons</taxon>
        <taxon>Gunneridae</taxon>
        <taxon>Pentapetalae</taxon>
        <taxon>rosids</taxon>
        <taxon>malvids</taxon>
        <taxon>Sapindales</taxon>
        <taxon>Rutaceae</taxon>
        <taxon>Aurantioideae</taxon>
        <taxon>Citrus</taxon>
    </lineage>
</organism>
<evidence type="ECO:0008006" key="3">
    <source>
        <dbReference type="Google" id="ProtNLM"/>
    </source>
</evidence>
<dbReference type="InterPro" id="IPR007750">
    <property type="entry name" value="DUF674"/>
</dbReference>
<gene>
    <name evidence="1" type="ORF">CICLE_v10033844mg</name>
</gene>
<evidence type="ECO:0000313" key="1">
    <source>
        <dbReference type="EMBL" id="ESR49317.1"/>
    </source>
</evidence>
<proteinExistence type="predicted"/>
<accession>V4T7X0</accession>
<keyword evidence="2" id="KW-1185">Reference proteome</keyword>
<dbReference type="STRING" id="85681.V4T7X0"/>
<protein>
    <recommendedName>
        <fullName evidence="3">DUF674 domain-containing protein</fullName>
    </recommendedName>
</protein>
<dbReference type="Pfam" id="PF05056">
    <property type="entry name" value="DUF674"/>
    <property type="match status" value="2"/>
</dbReference>
<sequence length="175" mass="19406">MSNTCCNLLVMQSMATSKPKMRLKLLIDRKDDRVIFAEAGKDFVDFLFYLFSLPIGTAVKVSGPQSMVGCMGDLYQSLKTLDKSYMQPNKSRTSALSPRSPICYVKGVVTYMVMDNLKVMPMSTISTITLLNNYNAKDIGALEEKIVYVGMNEGLDLLQASLECKGALTSVFLRN</sequence>
<reference evidence="1 2" key="1">
    <citation type="submission" date="2013-10" db="EMBL/GenBank/DDBJ databases">
        <authorList>
            <consortium name="International Citrus Genome Consortium"/>
            <person name="Jenkins J."/>
            <person name="Schmutz J."/>
            <person name="Prochnik S."/>
            <person name="Rokhsar D."/>
            <person name="Gmitter F."/>
            <person name="Ollitrault P."/>
            <person name="Machado M."/>
            <person name="Talon M."/>
            <person name="Wincker P."/>
            <person name="Jaillon O."/>
            <person name="Morgante M."/>
        </authorList>
    </citation>
    <scope>NUCLEOTIDE SEQUENCE</scope>
    <source>
        <strain evidence="2">cv. Clemenules</strain>
    </source>
</reference>
<dbReference type="Gramene" id="ESR49317">
    <property type="protein sequence ID" value="ESR49317"/>
    <property type="gene ID" value="CICLE_v10033844mg"/>
</dbReference>
<name>V4T7X0_CITCL</name>
<dbReference type="EMBL" id="KI536726">
    <property type="protein sequence ID" value="ESR49317.1"/>
    <property type="molecule type" value="Genomic_DNA"/>
</dbReference>
<dbReference type="AlphaFoldDB" id="V4T7X0"/>
<dbReference type="Proteomes" id="UP000030687">
    <property type="component" value="Unassembled WGS sequence"/>
</dbReference>
<dbReference type="InParanoid" id="V4T7X0"/>
<dbReference type="eggNOG" id="KOG0017">
    <property type="taxonomic scope" value="Eukaryota"/>
</dbReference>
<dbReference type="OMA" id="QMTAACT"/>
<dbReference type="PANTHER" id="PTHR33103">
    <property type="entry name" value="OS01G0153900 PROTEIN"/>
    <property type="match status" value="1"/>
</dbReference>
<evidence type="ECO:0000313" key="2">
    <source>
        <dbReference type="Proteomes" id="UP000030687"/>
    </source>
</evidence>